<gene>
    <name evidence="2" type="ORF">V8G54_019998</name>
</gene>
<reference evidence="2 3" key="1">
    <citation type="journal article" date="2023" name="Life. Sci Alliance">
        <title>Evolutionary insights into 3D genome organization and epigenetic landscape of Vigna mungo.</title>
        <authorList>
            <person name="Junaid A."/>
            <person name="Singh B."/>
            <person name="Bhatia S."/>
        </authorList>
    </citation>
    <scope>NUCLEOTIDE SEQUENCE [LARGE SCALE GENOMIC DNA]</scope>
    <source>
        <strain evidence="2">Urdbean</strain>
    </source>
</reference>
<name>A0AAQ3NCT6_VIGMU</name>
<feature type="compositionally biased region" description="Low complexity" evidence="1">
    <location>
        <begin position="133"/>
        <end position="142"/>
    </location>
</feature>
<organism evidence="2 3">
    <name type="scientific">Vigna mungo</name>
    <name type="common">Black gram</name>
    <name type="synonym">Phaseolus mungo</name>
    <dbReference type="NCBI Taxonomy" id="3915"/>
    <lineage>
        <taxon>Eukaryota</taxon>
        <taxon>Viridiplantae</taxon>
        <taxon>Streptophyta</taxon>
        <taxon>Embryophyta</taxon>
        <taxon>Tracheophyta</taxon>
        <taxon>Spermatophyta</taxon>
        <taxon>Magnoliopsida</taxon>
        <taxon>eudicotyledons</taxon>
        <taxon>Gunneridae</taxon>
        <taxon>Pentapetalae</taxon>
        <taxon>rosids</taxon>
        <taxon>fabids</taxon>
        <taxon>Fabales</taxon>
        <taxon>Fabaceae</taxon>
        <taxon>Papilionoideae</taxon>
        <taxon>50 kb inversion clade</taxon>
        <taxon>NPAAA clade</taxon>
        <taxon>indigoferoid/millettioid clade</taxon>
        <taxon>Phaseoleae</taxon>
        <taxon>Vigna</taxon>
    </lineage>
</organism>
<accession>A0AAQ3NCT6</accession>
<proteinExistence type="predicted"/>
<evidence type="ECO:0000313" key="3">
    <source>
        <dbReference type="Proteomes" id="UP001374535"/>
    </source>
</evidence>
<sequence>MAHKAWIEINGHLLLIIDLMKEQRRKQILAHTGDPRALQGRGKKWKKNVDTKLAEEKFATHKKTNGAFVNDEAREISEKIQAYESTTPSQSKEISSSDSLAHVLGSQEHNERVRGLGLGPYPSKVFGIHARSHSGSSSSTPSNAELQSQRTPGSIGSFSVTPGITDDFATTPGSTSGSDGIPEISDSFVESPTISSSFTKYHGYSLSDARVPIGYCSRRKNTFQELKLLLETVRDISFNMLKAKLTTGVPLTTTSWSKVNKA</sequence>
<feature type="region of interest" description="Disordered" evidence="1">
    <location>
        <begin position="127"/>
        <end position="159"/>
    </location>
</feature>
<keyword evidence="3" id="KW-1185">Reference proteome</keyword>
<evidence type="ECO:0000313" key="2">
    <source>
        <dbReference type="EMBL" id="WVZ06652.1"/>
    </source>
</evidence>
<protein>
    <submittedName>
        <fullName evidence="2">Uncharacterized protein</fullName>
    </submittedName>
</protein>
<feature type="compositionally biased region" description="Polar residues" evidence="1">
    <location>
        <begin position="143"/>
        <end position="159"/>
    </location>
</feature>
<dbReference type="Proteomes" id="UP001374535">
    <property type="component" value="Chromosome 6"/>
</dbReference>
<dbReference type="EMBL" id="CP144695">
    <property type="protein sequence ID" value="WVZ06652.1"/>
    <property type="molecule type" value="Genomic_DNA"/>
</dbReference>
<evidence type="ECO:0000256" key="1">
    <source>
        <dbReference type="SAM" id="MobiDB-lite"/>
    </source>
</evidence>
<dbReference type="AlphaFoldDB" id="A0AAQ3NCT6"/>